<organism evidence="1 2">
    <name type="scientific">Blautia producta</name>
    <dbReference type="NCBI Taxonomy" id="33035"/>
    <lineage>
        <taxon>Bacteria</taxon>
        <taxon>Bacillati</taxon>
        <taxon>Bacillota</taxon>
        <taxon>Clostridia</taxon>
        <taxon>Lachnospirales</taxon>
        <taxon>Lachnospiraceae</taxon>
        <taxon>Blautia</taxon>
    </lineage>
</organism>
<evidence type="ECO:0008006" key="3">
    <source>
        <dbReference type="Google" id="ProtNLM"/>
    </source>
</evidence>
<dbReference type="InterPro" id="IPR036388">
    <property type="entry name" value="WH-like_DNA-bd_sf"/>
</dbReference>
<dbReference type="SUPFAM" id="SSF46785">
    <property type="entry name" value="Winged helix' DNA-binding domain"/>
    <property type="match status" value="1"/>
</dbReference>
<dbReference type="RefSeq" id="WP_018596659.1">
    <property type="nucleotide sequence ID" value="NZ_CABLBP010000031.1"/>
</dbReference>
<gene>
    <name evidence="1" type="ORF">E5259_25440</name>
</gene>
<dbReference type="InterPro" id="IPR036390">
    <property type="entry name" value="WH_DNA-bd_sf"/>
</dbReference>
<dbReference type="AlphaFoldDB" id="A0A7G5N1B3"/>
<sequence length="105" mass="12169">MDNFKIIYKILKSLEKNMGNEEFEIESISAQQLKISYEQWEQLLIMLYDAGYITGIVASQDMEEKFKHIIEPINPSITLRGMEYLASNSFMAKAREVLKMVGDII</sequence>
<dbReference type="Pfam" id="PF09639">
    <property type="entry name" value="YjcQ"/>
    <property type="match status" value="1"/>
</dbReference>
<dbReference type="Proteomes" id="UP000515789">
    <property type="component" value="Chromosome"/>
</dbReference>
<proteinExistence type="predicted"/>
<dbReference type="Gene3D" id="1.10.10.10">
    <property type="entry name" value="Winged helix-like DNA-binding domain superfamily/Winged helix DNA-binding domain"/>
    <property type="match status" value="1"/>
</dbReference>
<protein>
    <recommendedName>
        <fullName evidence="3">YjcQ protein</fullName>
    </recommendedName>
</protein>
<evidence type="ECO:0000313" key="1">
    <source>
        <dbReference type="EMBL" id="QMW80656.1"/>
    </source>
</evidence>
<dbReference type="InterPro" id="IPR018597">
    <property type="entry name" value="Phage_Tuc2009_YjcQ"/>
</dbReference>
<reference evidence="1 2" key="1">
    <citation type="submission" date="2019-04" db="EMBL/GenBank/DDBJ databases">
        <authorList>
            <person name="Schori C."/>
            <person name="Ahrens C."/>
        </authorList>
    </citation>
    <scope>NUCLEOTIDE SEQUENCE [LARGE SCALE GENOMIC DNA]</scope>
    <source>
        <strain evidence="1 2">DSM 2950</strain>
    </source>
</reference>
<name>A0A7G5N1B3_9FIRM</name>
<dbReference type="GeneID" id="75053872"/>
<dbReference type="EMBL" id="CP039126">
    <property type="protein sequence ID" value="QMW80656.1"/>
    <property type="molecule type" value="Genomic_DNA"/>
</dbReference>
<accession>A0A7G5N1B3</accession>
<evidence type="ECO:0000313" key="2">
    <source>
        <dbReference type="Proteomes" id="UP000515789"/>
    </source>
</evidence>